<gene>
    <name evidence="1" type="ORF">F4821DRAFT_243586</name>
</gene>
<comment type="caution">
    <text evidence="1">The sequence shown here is derived from an EMBL/GenBank/DDBJ whole genome shotgun (WGS) entry which is preliminary data.</text>
</comment>
<proteinExistence type="predicted"/>
<name>A0ACC0CU92_9PEZI</name>
<organism evidence="1 2">
    <name type="scientific">Hypoxylon rubiginosum</name>
    <dbReference type="NCBI Taxonomy" id="110542"/>
    <lineage>
        <taxon>Eukaryota</taxon>
        <taxon>Fungi</taxon>
        <taxon>Dikarya</taxon>
        <taxon>Ascomycota</taxon>
        <taxon>Pezizomycotina</taxon>
        <taxon>Sordariomycetes</taxon>
        <taxon>Xylariomycetidae</taxon>
        <taxon>Xylariales</taxon>
        <taxon>Hypoxylaceae</taxon>
        <taxon>Hypoxylon</taxon>
    </lineage>
</organism>
<dbReference type="EMBL" id="MU394343">
    <property type="protein sequence ID" value="KAI6084004.1"/>
    <property type="molecule type" value="Genomic_DNA"/>
</dbReference>
<evidence type="ECO:0000313" key="2">
    <source>
        <dbReference type="Proteomes" id="UP001497680"/>
    </source>
</evidence>
<reference evidence="1 2" key="1">
    <citation type="journal article" date="2022" name="New Phytol.">
        <title>Ecological generalism drives hyperdiversity of secondary metabolite gene clusters in xylarialean endophytes.</title>
        <authorList>
            <person name="Franco M.E.E."/>
            <person name="Wisecaver J.H."/>
            <person name="Arnold A.E."/>
            <person name="Ju Y.M."/>
            <person name="Slot J.C."/>
            <person name="Ahrendt S."/>
            <person name="Moore L.P."/>
            <person name="Eastman K.E."/>
            <person name="Scott K."/>
            <person name="Konkel Z."/>
            <person name="Mondo S.J."/>
            <person name="Kuo A."/>
            <person name="Hayes R.D."/>
            <person name="Haridas S."/>
            <person name="Andreopoulos B."/>
            <person name="Riley R."/>
            <person name="LaButti K."/>
            <person name="Pangilinan J."/>
            <person name="Lipzen A."/>
            <person name="Amirebrahimi M."/>
            <person name="Yan J."/>
            <person name="Adam C."/>
            <person name="Keymanesh K."/>
            <person name="Ng V."/>
            <person name="Louie K."/>
            <person name="Northen T."/>
            <person name="Drula E."/>
            <person name="Henrissat B."/>
            <person name="Hsieh H.M."/>
            <person name="Youens-Clark K."/>
            <person name="Lutzoni F."/>
            <person name="Miadlikowska J."/>
            <person name="Eastwood D.C."/>
            <person name="Hamelin R.C."/>
            <person name="Grigoriev I.V."/>
            <person name="U'Ren J.M."/>
        </authorList>
    </citation>
    <scope>NUCLEOTIDE SEQUENCE [LARGE SCALE GENOMIC DNA]</scope>
    <source>
        <strain evidence="1 2">ER1909</strain>
    </source>
</reference>
<dbReference type="Proteomes" id="UP001497680">
    <property type="component" value="Unassembled WGS sequence"/>
</dbReference>
<sequence length="528" mass="59171">MLVNTALSIAALGAVVLLFGAFCICFYRVAFHPLRSYPGPWLAKVSDLYGFFLAAGMNEHLDTRKAHLKYGPVMRLGPNKLVFNSAKAFHDIYNNERITKSHAYLVTRHNDGAFNLFNVIDKQQHRIRRKLIGEAVSARSMRQFEPTMVAQIDIYLRKIFESSRSSGLEAGAVNVTDRMKRLSFDIVSRLAFGYPLDSQNNQGYGLVSKAITSGSYLHNMALHFPPFRYLNALMLGAIINWGQLHDYHDLVMEMISSRLSQDKNAVHDLYSIVSDVLDTEADEKIGSNDLWQEALFFLPAGGDTVSTALSALFFYLSRNPESYQKLAAEIRSTFTSGVDIQGGPKLSGCHYLRACFDEALRMSPPISGTPWREFPTTDRGIEPLVVDGHIIPRGTQLGVSTYTLQHNEKYFPDPFAFRPERWIPSDDVPKEEVERAQYAFAAFSLGARGCAGKTMAYLEAGLVIAKTLWYFDFERAPGKLGDVGATTPAGSNGGDEFRLYNTFTAVHYGPNLIFHPREDFCKQLFISR</sequence>
<accession>A0ACC0CU92</accession>
<evidence type="ECO:0000313" key="1">
    <source>
        <dbReference type="EMBL" id="KAI6084004.1"/>
    </source>
</evidence>
<keyword evidence="2" id="KW-1185">Reference proteome</keyword>
<protein>
    <submittedName>
        <fullName evidence="1">Cytochrome P450</fullName>
    </submittedName>
</protein>